<dbReference type="InterPro" id="IPR043724">
    <property type="entry name" value="DUF5666"/>
</dbReference>
<feature type="region of interest" description="Disordered" evidence="1">
    <location>
        <begin position="31"/>
        <end position="68"/>
    </location>
</feature>
<dbReference type="AlphaFoldDB" id="A0A6H9YM10"/>
<feature type="compositionally biased region" description="Low complexity" evidence="1">
    <location>
        <begin position="31"/>
        <end position="44"/>
    </location>
</feature>
<accession>A0A6H9YM10</accession>
<evidence type="ECO:0000313" key="4">
    <source>
        <dbReference type="Proteomes" id="UP000468735"/>
    </source>
</evidence>
<evidence type="ECO:0000313" key="3">
    <source>
        <dbReference type="EMBL" id="KAB2348430.1"/>
    </source>
</evidence>
<gene>
    <name evidence="3" type="ORF">F8566_16725</name>
</gene>
<protein>
    <recommendedName>
        <fullName evidence="2">DUF5666 domain-containing protein</fullName>
    </recommendedName>
</protein>
<keyword evidence="4" id="KW-1185">Reference proteome</keyword>
<feature type="domain" description="DUF5666" evidence="2">
    <location>
        <begin position="83"/>
        <end position="148"/>
    </location>
</feature>
<dbReference type="RefSeq" id="WP_151561158.1">
    <property type="nucleotide sequence ID" value="NZ_WBMT01000007.1"/>
</dbReference>
<dbReference type="Pfam" id="PF18914">
    <property type="entry name" value="DUF5666"/>
    <property type="match status" value="1"/>
</dbReference>
<evidence type="ECO:0000259" key="2">
    <source>
        <dbReference type="Pfam" id="PF18914"/>
    </source>
</evidence>
<comment type="caution">
    <text evidence="3">The sequence shown here is derived from an EMBL/GenBank/DDBJ whole genome shotgun (WGS) entry which is preliminary data.</text>
</comment>
<reference evidence="3 4" key="1">
    <citation type="submission" date="2019-09" db="EMBL/GenBank/DDBJ databases">
        <title>Actinomadura physcomitrii sp. nov., a novel actinomycete isolated from moss [Physcomitrium sphaericum (Ludw) Fuernr].</title>
        <authorList>
            <person name="Zhuang X."/>
            <person name="Liu C."/>
        </authorList>
    </citation>
    <scope>NUCLEOTIDE SEQUENCE [LARGE SCALE GENOMIC DNA]</scope>
    <source>
        <strain evidence="3 4">HMC1</strain>
    </source>
</reference>
<dbReference type="OrthoDB" id="4186170at2"/>
<feature type="compositionally biased region" description="Basic residues" evidence="1">
    <location>
        <begin position="47"/>
        <end position="59"/>
    </location>
</feature>
<dbReference type="Proteomes" id="UP000468735">
    <property type="component" value="Unassembled WGS sequence"/>
</dbReference>
<organism evidence="3 4">
    <name type="scientific">Actinomadura rudentiformis</name>
    <dbReference type="NCBI Taxonomy" id="359158"/>
    <lineage>
        <taxon>Bacteria</taxon>
        <taxon>Bacillati</taxon>
        <taxon>Actinomycetota</taxon>
        <taxon>Actinomycetes</taxon>
        <taxon>Streptosporangiales</taxon>
        <taxon>Thermomonosporaceae</taxon>
        <taxon>Actinomadura</taxon>
    </lineage>
</organism>
<proteinExistence type="predicted"/>
<sequence>MGIDRKTGVTAIGAAGLLGLGLYFAVPAAAAKPSPSPTASSSAAPDRHKHKHPRLHAARGARGVHGEMTVRRDGKFVEMAWQRGQVTARTGTSLTVRSEDGVSWTWNTTADTKVRKNRAKAALGDLANGDRVMVWGDQNGTTRTAKLIRVPDRKDRPRTTPS</sequence>
<evidence type="ECO:0000256" key="1">
    <source>
        <dbReference type="SAM" id="MobiDB-lite"/>
    </source>
</evidence>
<dbReference type="EMBL" id="WBMT01000007">
    <property type="protein sequence ID" value="KAB2348430.1"/>
    <property type="molecule type" value="Genomic_DNA"/>
</dbReference>
<name>A0A6H9YM10_9ACTN</name>